<dbReference type="PANTHER" id="PTHR36933">
    <property type="entry name" value="SLL0788 PROTEIN"/>
    <property type="match status" value="1"/>
</dbReference>
<feature type="chain" id="PRO_5045520171" evidence="2">
    <location>
        <begin position="25"/>
        <end position="210"/>
    </location>
</feature>
<keyword evidence="2" id="KW-0732">Signal</keyword>
<feature type="signal peptide" evidence="2">
    <location>
        <begin position="1"/>
        <end position="24"/>
    </location>
</feature>
<feature type="region of interest" description="Disordered" evidence="1">
    <location>
        <begin position="29"/>
        <end position="53"/>
    </location>
</feature>
<reference evidence="4 5" key="1">
    <citation type="submission" date="2021-01" db="EMBL/GenBank/DDBJ databases">
        <title>Genomics of switchgrass bacterial isolates.</title>
        <authorList>
            <person name="Shade A."/>
        </authorList>
    </citation>
    <scope>NUCLEOTIDE SEQUENCE [LARGE SCALE GENOMIC DNA]</scope>
    <source>
        <strain evidence="4 5">PvP111</strain>
    </source>
</reference>
<dbReference type="InterPro" id="IPR005183">
    <property type="entry name" value="DUF305_CopM-like"/>
</dbReference>
<dbReference type="Proteomes" id="UP000703038">
    <property type="component" value="Unassembled WGS sequence"/>
</dbReference>
<evidence type="ECO:0000313" key="4">
    <source>
        <dbReference type="EMBL" id="MBM7413419.1"/>
    </source>
</evidence>
<keyword evidence="5" id="KW-1185">Reference proteome</keyword>
<dbReference type="PANTHER" id="PTHR36933:SF1">
    <property type="entry name" value="SLL0788 PROTEIN"/>
    <property type="match status" value="1"/>
</dbReference>
<gene>
    <name evidence="4" type="ORF">JOE42_000152</name>
</gene>
<name>A0ABS2KN71_9NOCA</name>
<dbReference type="Gene3D" id="1.20.1260.10">
    <property type="match status" value="1"/>
</dbReference>
<proteinExistence type="predicted"/>
<dbReference type="EMBL" id="JAFBBK010000001">
    <property type="protein sequence ID" value="MBM7413419.1"/>
    <property type="molecule type" value="Genomic_DNA"/>
</dbReference>
<feature type="domain" description="DUF305" evidence="3">
    <location>
        <begin position="61"/>
        <end position="209"/>
    </location>
</feature>
<dbReference type="RefSeq" id="WP_204866055.1">
    <property type="nucleotide sequence ID" value="NZ_JAFBBK010000001.1"/>
</dbReference>
<evidence type="ECO:0000256" key="1">
    <source>
        <dbReference type="SAM" id="MobiDB-lite"/>
    </source>
</evidence>
<dbReference type="InterPro" id="IPR012347">
    <property type="entry name" value="Ferritin-like"/>
</dbReference>
<comment type="caution">
    <text evidence="4">The sequence shown here is derived from an EMBL/GenBank/DDBJ whole genome shotgun (WGS) entry which is preliminary data.</text>
</comment>
<dbReference type="Pfam" id="PF03713">
    <property type="entry name" value="DUF305"/>
    <property type="match status" value="1"/>
</dbReference>
<evidence type="ECO:0000259" key="3">
    <source>
        <dbReference type="Pfam" id="PF03713"/>
    </source>
</evidence>
<evidence type="ECO:0000313" key="5">
    <source>
        <dbReference type="Proteomes" id="UP000703038"/>
    </source>
</evidence>
<organism evidence="4 5">
    <name type="scientific">Rhodococcoides corynebacterioides</name>
    <dbReference type="NCBI Taxonomy" id="53972"/>
    <lineage>
        <taxon>Bacteria</taxon>
        <taxon>Bacillati</taxon>
        <taxon>Actinomycetota</taxon>
        <taxon>Actinomycetes</taxon>
        <taxon>Mycobacteriales</taxon>
        <taxon>Nocardiaceae</taxon>
        <taxon>Rhodococcoides</taxon>
    </lineage>
</organism>
<protein>
    <submittedName>
        <fullName evidence="4">Uncharacterized protein (DUF305 family)</fullName>
    </submittedName>
</protein>
<accession>A0ABS2KN71</accession>
<evidence type="ECO:0000256" key="2">
    <source>
        <dbReference type="SAM" id="SignalP"/>
    </source>
</evidence>
<sequence>MHVTTTTVTTLAAAAIGVALVAGCGDGGSSASMEGHSMGSSSMESAPSQDADPAADFADADVAFASMMYPHHAQAVEMASMVDGRSTNPDVVTLAGEIADAQQPEMDQLASWLAEWGQPSPSAASESMDGTDHGSGSGMMTSQDMASLTTLSGDEFDQRWLTMMIDHHRGAVTMAETEIEEGSHVDAVAMARTIVETQNAEIARMERLLG</sequence>